<evidence type="ECO:0000256" key="6">
    <source>
        <dbReference type="ARBA" id="ARBA00022763"/>
    </source>
</evidence>
<dbReference type="SUPFAM" id="SSF48371">
    <property type="entry name" value="ARM repeat"/>
    <property type="match status" value="1"/>
</dbReference>
<dbReference type="GO" id="GO:0016607">
    <property type="term" value="C:nuclear speck"/>
    <property type="evidence" value="ECO:0007669"/>
    <property type="project" value="UniProtKB-SubCell"/>
</dbReference>
<keyword evidence="7" id="KW-0234">DNA repair</keyword>
<reference evidence="14 15" key="1">
    <citation type="submission" date="2024-03" db="EMBL/GenBank/DDBJ databases">
        <title>The Acrasis kona genome and developmental transcriptomes reveal deep origins of eukaryotic multicellular pathways.</title>
        <authorList>
            <person name="Sheikh S."/>
            <person name="Fu C.-J."/>
            <person name="Brown M.W."/>
            <person name="Baldauf S.L."/>
        </authorList>
    </citation>
    <scope>NUCLEOTIDE SEQUENCE [LARGE SCALE GENOMIC DNA]</scope>
    <source>
        <strain evidence="14 15">ATCC MYA-3509</strain>
    </source>
</reference>
<dbReference type="InterPro" id="IPR016024">
    <property type="entry name" value="ARM-type_fold"/>
</dbReference>
<feature type="compositionally biased region" description="Low complexity" evidence="10">
    <location>
        <begin position="1173"/>
        <end position="1184"/>
    </location>
</feature>
<feature type="domain" description="Proteasome activator Blm10 middle HEAT repeats region" evidence="12">
    <location>
        <begin position="1"/>
        <end position="420"/>
    </location>
</feature>
<evidence type="ECO:0000256" key="5">
    <source>
        <dbReference type="ARBA" id="ARBA00022737"/>
    </source>
</evidence>
<comment type="subcellular location">
    <subcellularLocation>
        <location evidence="2">Cytoplasm</location>
    </subcellularLocation>
    <subcellularLocation>
        <location evidence="1">Nucleus speckle</location>
    </subcellularLocation>
</comment>
<dbReference type="PANTHER" id="PTHR32170:SF3">
    <property type="entry name" value="PROTEASOME ACTIVATOR COMPLEX SUBUNIT 4"/>
    <property type="match status" value="1"/>
</dbReference>
<keyword evidence="14" id="KW-0647">Proteasome</keyword>
<dbReference type="InterPro" id="IPR032430">
    <property type="entry name" value="Blm10_mid"/>
</dbReference>
<evidence type="ECO:0000313" key="15">
    <source>
        <dbReference type="Proteomes" id="UP001431209"/>
    </source>
</evidence>
<dbReference type="Gene3D" id="1.25.10.10">
    <property type="entry name" value="Leucine-rich Repeat Variant"/>
    <property type="match status" value="1"/>
</dbReference>
<feature type="domain" description="Proteasome activator complex subunit 4 C-terminal" evidence="11">
    <location>
        <begin position="1394"/>
        <end position="1481"/>
    </location>
</feature>
<proteinExistence type="inferred from homology"/>
<evidence type="ECO:0000259" key="13">
    <source>
        <dbReference type="Pfam" id="PF23096"/>
    </source>
</evidence>
<evidence type="ECO:0000256" key="2">
    <source>
        <dbReference type="ARBA" id="ARBA00004496"/>
    </source>
</evidence>
<dbReference type="InterPro" id="IPR021843">
    <property type="entry name" value="PSME4_C"/>
</dbReference>
<feature type="region of interest" description="Disordered" evidence="10">
    <location>
        <begin position="1155"/>
        <end position="1184"/>
    </location>
</feature>
<dbReference type="GO" id="GO:0070628">
    <property type="term" value="F:proteasome binding"/>
    <property type="evidence" value="ECO:0007669"/>
    <property type="project" value="InterPro"/>
</dbReference>
<dbReference type="GO" id="GO:0005829">
    <property type="term" value="C:cytosol"/>
    <property type="evidence" value="ECO:0007669"/>
    <property type="project" value="TreeGrafter"/>
</dbReference>
<keyword evidence="4" id="KW-0963">Cytoplasm</keyword>
<dbReference type="GO" id="GO:0010499">
    <property type="term" value="P:proteasomal ubiquitin-independent protein catabolic process"/>
    <property type="evidence" value="ECO:0007669"/>
    <property type="project" value="TreeGrafter"/>
</dbReference>
<evidence type="ECO:0000259" key="11">
    <source>
        <dbReference type="Pfam" id="PF11919"/>
    </source>
</evidence>
<feature type="compositionally biased region" description="Acidic residues" evidence="10">
    <location>
        <begin position="1157"/>
        <end position="1167"/>
    </location>
</feature>
<name>A0AAW2ZCU3_9EUKA</name>
<dbReference type="Pfam" id="PF11919">
    <property type="entry name" value="PSME4_C"/>
    <property type="match status" value="1"/>
</dbReference>
<evidence type="ECO:0000259" key="12">
    <source>
        <dbReference type="Pfam" id="PF16507"/>
    </source>
</evidence>
<evidence type="ECO:0000256" key="10">
    <source>
        <dbReference type="SAM" id="MobiDB-lite"/>
    </source>
</evidence>
<evidence type="ECO:0000256" key="4">
    <source>
        <dbReference type="ARBA" id="ARBA00022490"/>
    </source>
</evidence>
<accession>A0AAW2ZCU3</accession>
<feature type="domain" description="Proteasome activator complex subunit 4-like HEAT repeat-like" evidence="13">
    <location>
        <begin position="743"/>
        <end position="1022"/>
    </location>
</feature>
<sequence>MERCFHALQTLTETHQTVSALETLCLVVFPLLKNNHYPEGQKYLTDLMTLTLPGIDTNDMRKTWSTIKFYTSLLICVPLHSNIQGDEFATQDVSSPVQGDTLIDDVLDVDFMKQDTTHNQSDLNKKKLQQTPPDAIQFFDDWCIQVLDRIFVVLSHQSAPKKDSGISTDAISPSIFWGFCDIFFNQLSPELHERCARKIFQFVSAEFVINAKKNIGHMCASLSFSDPKVTLGLFVPMCYDRLVDRSTGKLNQLTETEIQWYVHILSQVVFRTGAHALKYKKELDHIIELTWDSDAKPIVKSSGKLIRNFLRALTFTYPKDVRSANPTEWNSEHYKKEHWRTWGTFPRLDQLQVDWHVPQKEQIEHAVHLVNTFYALPSDHIDQHIVEIENDKDKLTYTKKRVKNYLVFIRYIIRGGSALFKEETNQTDPKYERYHNSHPVNPDFLQIQNLISNNHISLNVSFEKMSNLLSKLTRTLLRHRSDQEPSVLAMIAKTLHPIVCMRGGCTRLRYKKRREAHDFAKQHHYRDTVYMVDPIKSGKYPRYMLVIRAQLEQKLRCVLYNETIPFAPMHQNMIQDLIDLSLSSYSIVRRKAQSVLISILHKFHIRLTESIMPKIIQILCDKNLSDQQWTGAIYLLEKQSSVNAILGNWDLLSQLFVGLCQTSHIVKHSIQNRLSELFDVYFNTYYHIPLIGQEYITKYHSLVNKLVELHDSRMHWKYQTLICSFLLLLIRSDCIFPINGCMYLFKCLTSDLEKIRQVSMEAMNLILGQHKPIQPKKIANSVIPGSCMLIESSHANRDEPQLRWTQRIANQPKNEMEWNATEFFDKNYFGWYRVPNLRPVMTYDYQKSLIRSDHFLQLKNCMLQMITSNEIEEPTSGESNNKRFIDKLFSWMVLREDSFNEVNAQFFKGMFQVIGIDLIEIISKNMETLLAEAGSGKPEEVHYMSTGAELLSGLARGTKHWSFPDQSKSHAYMTHCLSKVLQKCSMICMGEWCESLEFMACDRDPRRMHWIKSFLLSELNMTVATVNDTDLKFSSSSSEQLRVLRYIYGVLGELSWRDFDDLEKVLLIMSNHMAHPYEQVREYIATIITMCLKSLWMPKRDPNTFLPSSNVMFQNGEQSIENESFVTFIQKVIHEFSKLIPKGDDHEAAAMDHQVDDDQDDDDDDHDSDGQISSSFRNQSSSTSDSNQLKALCKTTMSWVSGVFAANAPHCAVEYTTELITIIALVQENATVEDEDLQNLAKDNYMFLAGYSYTPLQCDRILTFLNSVLIIKDNNDASSDNQERRQVHRVFSNWRIRASLLEFLQVFGFKQQFYLTTKQNVLFELLINLLRDPQVEVRSLACSTLAGFIKISDREHIEQLAKRFTTWVNKNPRSVRKRGVNGKKPAVVDPEHVITRHSGVLGLSAIIQAFPYTLPDFLPPLLVLLAQYSSDQGNQIRESVRKTFAEFWKGHGDTWHIQKKKFTEDQLVVLNDLLISPSYYA</sequence>
<feature type="repeat" description="HEAT" evidence="9">
    <location>
        <begin position="1322"/>
        <end position="1360"/>
    </location>
</feature>
<dbReference type="GO" id="GO:0006281">
    <property type="term" value="P:DNA repair"/>
    <property type="evidence" value="ECO:0007669"/>
    <property type="project" value="UniProtKB-KW"/>
</dbReference>
<dbReference type="GO" id="GO:0016504">
    <property type="term" value="F:peptidase activator activity"/>
    <property type="evidence" value="ECO:0007669"/>
    <property type="project" value="InterPro"/>
</dbReference>
<dbReference type="GO" id="GO:0000502">
    <property type="term" value="C:proteasome complex"/>
    <property type="evidence" value="ECO:0007669"/>
    <property type="project" value="UniProtKB-KW"/>
</dbReference>
<protein>
    <submittedName>
        <fullName evidence="14">26S proteasome subunit beta-4</fullName>
    </submittedName>
</protein>
<evidence type="ECO:0000256" key="7">
    <source>
        <dbReference type="ARBA" id="ARBA00023204"/>
    </source>
</evidence>
<dbReference type="PROSITE" id="PS50077">
    <property type="entry name" value="HEAT_REPEAT"/>
    <property type="match status" value="1"/>
</dbReference>
<organism evidence="14 15">
    <name type="scientific">Acrasis kona</name>
    <dbReference type="NCBI Taxonomy" id="1008807"/>
    <lineage>
        <taxon>Eukaryota</taxon>
        <taxon>Discoba</taxon>
        <taxon>Heterolobosea</taxon>
        <taxon>Tetramitia</taxon>
        <taxon>Eutetramitia</taxon>
        <taxon>Acrasidae</taxon>
        <taxon>Acrasis</taxon>
    </lineage>
</organism>
<keyword evidence="5" id="KW-0677">Repeat</keyword>
<dbReference type="InterPro" id="IPR021133">
    <property type="entry name" value="HEAT_type_2"/>
</dbReference>
<dbReference type="PANTHER" id="PTHR32170">
    <property type="entry name" value="PROTEASOME ACTIVATOR COMPLEX SUBUNIT 4"/>
    <property type="match status" value="1"/>
</dbReference>
<evidence type="ECO:0000256" key="3">
    <source>
        <dbReference type="ARBA" id="ARBA00005739"/>
    </source>
</evidence>
<dbReference type="EMBL" id="JAOPGA020001235">
    <property type="protein sequence ID" value="KAL0486457.1"/>
    <property type="molecule type" value="Genomic_DNA"/>
</dbReference>
<dbReference type="Proteomes" id="UP001431209">
    <property type="component" value="Unassembled WGS sequence"/>
</dbReference>
<evidence type="ECO:0000256" key="8">
    <source>
        <dbReference type="ARBA" id="ARBA00023242"/>
    </source>
</evidence>
<keyword evidence="8" id="KW-0539">Nucleus</keyword>
<gene>
    <name evidence="14" type="ORF">AKO1_012024</name>
</gene>
<dbReference type="Pfam" id="PF23096">
    <property type="entry name" value="HEAT_PSME4"/>
    <property type="match status" value="1"/>
</dbReference>
<dbReference type="InterPro" id="IPR055455">
    <property type="entry name" value="HEAT_PSME4"/>
</dbReference>
<evidence type="ECO:0000313" key="14">
    <source>
        <dbReference type="EMBL" id="KAL0486457.1"/>
    </source>
</evidence>
<dbReference type="Pfam" id="PF16507">
    <property type="entry name" value="HEAT_PSME4_mid"/>
    <property type="match status" value="1"/>
</dbReference>
<comment type="similarity">
    <text evidence="3">Belongs to the BLM10 family.</text>
</comment>
<comment type="caution">
    <text evidence="14">The sequence shown here is derived from an EMBL/GenBank/DDBJ whole genome shotgun (WGS) entry which is preliminary data.</text>
</comment>
<keyword evidence="15" id="KW-1185">Reference proteome</keyword>
<evidence type="ECO:0000256" key="1">
    <source>
        <dbReference type="ARBA" id="ARBA00004324"/>
    </source>
</evidence>
<dbReference type="InterPro" id="IPR035309">
    <property type="entry name" value="PSME4"/>
</dbReference>
<evidence type="ECO:0000256" key="9">
    <source>
        <dbReference type="PROSITE-ProRule" id="PRU00103"/>
    </source>
</evidence>
<dbReference type="InterPro" id="IPR011989">
    <property type="entry name" value="ARM-like"/>
</dbReference>
<keyword evidence="6" id="KW-0227">DNA damage</keyword>